<dbReference type="Gene3D" id="2.60.120.290">
    <property type="entry name" value="Spermadhesin, CUB domain"/>
    <property type="match status" value="1"/>
</dbReference>
<protein>
    <recommendedName>
        <fullName evidence="6">CUB domain-containing protein</fullName>
    </recommendedName>
</protein>
<evidence type="ECO:0000259" key="6">
    <source>
        <dbReference type="PROSITE" id="PS01180"/>
    </source>
</evidence>
<dbReference type="PROSITE" id="PS01180">
    <property type="entry name" value="CUB"/>
    <property type="match status" value="1"/>
</dbReference>
<dbReference type="PANTHER" id="PTHR24251">
    <property type="entry name" value="OVOCHYMASE-RELATED"/>
    <property type="match status" value="1"/>
</dbReference>
<dbReference type="SUPFAM" id="SSF49854">
    <property type="entry name" value="Spermadhesin, CUB domain"/>
    <property type="match status" value="1"/>
</dbReference>
<reference evidence="7 8" key="1">
    <citation type="submission" date="2024-02" db="EMBL/GenBank/DDBJ databases">
        <title>Chromosome-scale genome assembly of the rough periwinkle Littorina saxatilis.</title>
        <authorList>
            <person name="De Jode A."/>
            <person name="Faria R."/>
            <person name="Formenti G."/>
            <person name="Sims Y."/>
            <person name="Smith T.P."/>
            <person name="Tracey A."/>
            <person name="Wood J.M.D."/>
            <person name="Zagrodzka Z.B."/>
            <person name="Johannesson K."/>
            <person name="Butlin R.K."/>
            <person name="Leder E.H."/>
        </authorList>
    </citation>
    <scope>NUCLEOTIDE SEQUENCE [LARGE SCALE GENOMIC DNA]</scope>
    <source>
        <strain evidence="7">Snail1</strain>
        <tissue evidence="7">Muscle</tissue>
    </source>
</reference>
<dbReference type="SMART" id="SM00042">
    <property type="entry name" value="CUB"/>
    <property type="match status" value="1"/>
</dbReference>
<evidence type="ECO:0000256" key="3">
    <source>
        <dbReference type="PROSITE-ProRule" id="PRU00059"/>
    </source>
</evidence>
<comment type="caution">
    <text evidence="3">Lacks conserved residue(s) required for the propagation of feature annotation.</text>
</comment>
<dbReference type="AlphaFoldDB" id="A0AAN9AR06"/>
<keyword evidence="5" id="KW-0812">Transmembrane</keyword>
<feature type="domain" description="CUB" evidence="6">
    <location>
        <begin position="20"/>
        <end position="146"/>
    </location>
</feature>
<dbReference type="Proteomes" id="UP001374579">
    <property type="component" value="Unassembled WGS sequence"/>
</dbReference>
<evidence type="ECO:0000256" key="1">
    <source>
        <dbReference type="ARBA" id="ARBA00022737"/>
    </source>
</evidence>
<evidence type="ECO:0000256" key="4">
    <source>
        <dbReference type="SAM" id="MobiDB-lite"/>
    </source>
</evidence>
<proteinExistence type="predicted"/>
<evidence type="ECO:0000256" key="5">
    <source>
        <dbReference type="SAM" id="Phobius"/>
    </source>
</evidence>
<keyword evidence="5" id="KW-1133">Transmembrane helix</keyword>
<feature type="compositionally biased region" description="Low complexity" evidence="4">
    <location>
        <begin position="264"/>
        <end position="279"/>
    </location>
</feature>
<organism evidence="7 8">
    <name type="scientific">Littorina saxatilis</name>
    <dbReference type="NCBI Taxonomy" id="31220"/>
    <lineage>
        <taxon>Eukaryota</taxon>
        <taxon>Metazoa</taxon>
        <taxon>Spiralia</taxon>
        <taxon>Lophotrochozoa</taxon>
        <taxon>Mollusca</taxon>
        <taxon>Gastropoda</taxon>
        <taxon>Caenogastropoda</taxon>
        <taxon>Littorinimorpha</taxon>
        <taxon>Littorinoidea</taxon>
        <taxon>Littorinidae</taxon>
        <taxon>Littorina</taxon>
    </lineage>
</organism>
<keyword evidence="2" id="KW-1015">Disulfide bond</keyword>
<keyword evidence="5" id="KW-0472">Membrane</keyword>
<keyword evidence="8" id="KW-1185">Reference proteome</keyword>
<evidence type="ECO:0000313" key="8">
    <source>
        <dbReference type="Proteomes" id="UP001374579"/>
    </source>
</evidence>
<dbReference type="CDD" id="cd00041">
    <property type="entry name" value="CUB"/>
    <property type="match status" value="1"/>
</dbReference>
<gene>
    <name evidence="7" type="ORF">V1264_009119</name>
</gene>
<feature type="transmembrane region" description="Helical" evidence="5">
    <location>
        <begin position="161"/>
        <end position="181"/>
    </location>
</feature>
<keyword evidence="1" id="KW-0677">Repeat</keyword>
<sequence>MHYIYIQIATSTVSVDSRNCPYDGDLTAVKSWRITIFNQSLPVPHNDVFQGDTDGAECQWQIEADEDDHIVRLRFPTFHLKNSTGDNTEDCVFIYDGSGDTDTLIQKLCDRMPETVYNSTGQNLTVVFQQGSQGGWRWMTLNYTMEAPAIDERNVFWSTTVGRILSFGIVIVIFGFFSYFFRACREGSGRGSCLGDMCQRLGEMVACCLKAVRDCWNRCTSLFKPRLPPGTSNSVAANVSVSRSADADIVTISAAGDSVSTHRSALSSSGTESSAETELQAPPSYSSIFSTPPAYDAGGDGAAASAPSTTYSPARSSALQPGGASPPPPPPVDNAAPPSYELPEPPSYDSLFENGSRA</sequence>
<comment type="caution">
    <text evidence="7">The sequence shown here is derived from an EMBL/GenBank/DDBJ whole genome shotgun (WGS) entry which is preliminary data.</text>
</comment>
<feature type="compositionally biased region" description="Low complexity" evidence="4">
    <location>
        <begin position="291"/>
        <end position="323"/>
    </location>
</feature>
<evidence type="ECO:0000313" key="7">
    <source>
        <dbReference type="EMBL" id="KAK7091439.1"/>
    </source>
</evidence>
<accession>A0AAN9AR06</accession>
<dbReference type="InterPro" id="IPR000859">
    <property type="entry name" value="CUB_dom"/>
</dbReference>
<dbReference type="Pfam" id="PF00431">
    <property type="entry name" value="CUB"/>
    <property type="match status" value="1"/>
</dbReference>
<dbReference type="EMBL" id="JBAMIC010000022">
    <property type="protein sequence ID" value="KAK7091439.1"/>
    <property type="molecule type" value="Genomic_DNA"/>
</dbReference>
<feature type="compositionally biased region" description="Low complexity" evidence="4">
    <location>
        <begin position="333"/>
        <end position="342"/>
    </location>
</feature>
<dbReference type="InterPro" id="IPR035914">
    <property type="entry name" value="Sperma_CUB_dom_sf"/>
</dbReference>
<name>A0AAN9AR06_9CAEN</name>
<feature type="region of interest" description="Disordered" evidence="4">
    <location>
        <begin position="262"/>
        <end position="358"/>
    </location>
</feature>
<evidence type="ECO:0000256" key="2">
    <source>
        <dbReference type="ARBA" id="ARBA00023157"/>
    </source>
</evidence>